<evidence type="ECO:0000256" key="7">
    <source>
        <dbReference type="ARBA" id="ARBA00023136"/>
    </source>
</evidence>
<feature type="transmembrane region" description="Helical" evidence="9">
    <location>
        <begin position="164"/>
        <end position="182"/>
    </location>
</feature>
<dbReference type="AlphaFoldDB" id="A0A919S6H9"/>
<evidence type="ECO:0000256" key="9">
    <source>
        <dbReference type="SAM" id="Phobius"/>
    </source>
</evidence>
<evidence type="ECO:0000313" key="11">
    <source>
        <dbReference type="EMBL" id="GIM63948.1"/>
    </source>
</evidence>
<evidence type="ECO:0000256" key="5">
    <source>
        <dbReference type="ARBA" id="ARBA00022692"/>
    </source>
</evidence>
<reference evidence="11" key="1">
    <citation type="submission" date="2021-03" db="EMBL/GenBank/DDBJ databases">
        <title>Whole genome shotgun sequence of Actinoplanes auranticolor NBRC 12245.</title>
        <authorList>
            <person name="Komaki H."/>
            <person name="Tamura T."/>
        </authorList>
    </citation>
    <scope>NUCLEOTIDE SEQUENCE</scope>
    <source>
        <strain evidence="11">NBRC 12245</strain>
    </source>
</reference>
<dbReference type="PANTHER" id="PTHR33908:SF3">
    <property type="entry name" value="UNDECAPRENYL PHOSPHATE-ALPHA-4-AMINO-4-DEOXY-L-ARABINOSE ARABINOSYL TRANSFERASE"/>
    <property type="match status" value="1"/>
</dbReference>
<feature type="transmembrane region" description="Helical" evidence="9">
    <location>
        <begin position="370"/>
        <end position="388"/>
    </location>
</feature>
<evidence type="ECO:0000313" key="12">
    <source>
        <dbReference type="Proteomes" id="UP000681340"/>
    </source>
</evidence>
<keyword evidence="3" id="KW-0328">Glycosyltransferase</keyword>
<feature type="compositionally biased region" description="Pro residues" evidence="8">
    <location>
        <begin position="16"/>
        <end position="26"/>
    </location>
</feature>
<keyword evidence="6 9" id="KW-1133">Transmembrane helix</keyword>
<dbReference type="Proteomes" id="UP000681340">
    <property type="component" value="Unassembled WGS sequence"/>
</dbReference>
<keyword evidence="2" id="KW-1003">Cell membrane</keyword>
<keyword evidence="4" id="KW-0808">Transferase</keyword>
<evidence type="ECO:0000259" key="10">
    <source>
        <dbReference type="Pfam" id="PF13231"/>
    </source>
</evidence>
<comment type="subcellular location">
    <subcellularLocation>
        <location evidence="1">Cell membrane</location>
        <topology evidence="1">Multi-pass membrane protein</topology>
    </subcellularLocation>
</comment>
<sequence>MRGAATVAPATVSVADPPPPDEPPPGRVAGPPWRDRLVRLAPSLVPGTLMAVVALAGADRPVLSWDEVTTADVARRSPAEIWQLVQNIDAVFGPYYFLMHGWTRLAGTSELDLRLPSIVAMAAAVAAAGQLGRRLFDPVVGTVTGLLLCALPNTSRYAAEARPYAFACLMSVLALLALVGALERGRPVRWAGYGLSVVLLGLGHLVALATLAAHAAMVLIHARRERSWRVVAVWGATLAAALVVLAPVALLGVRQRHTQLAWVDPLTVGALGAAPGQIVGSVLTAWLLIGLALVAYWRPVSAVVPVALLAVAPVVVVATVSLLVSPMWVARYLLVVLVPLAMLAAVTVVGRVRADNVAGAGAPWRARGPAFLRLIVVLAVVAASAYPGQRAVRGPTAKNGPDYRGIAAIIQQHQQPGDGMVFEIRSRAMRAGMEYYLRRHPAYPRDLLQRRTAADAGRLMAEEHTDAAARVTGVPRVWLLVSGPRRDPATGYPALRPLLRKDYERVGIWQVSRGTVGLYRYRG</sequence>
<proteinExistence type="predicted"/>
<evidence type="ECO:0000256" key="4">
    <source>
        <dbReference type="ARBA" id="ARBA00022679"/>
    </source>
</evidence>
<feature type="transmembrane region" description="Helical" evidence="9">
    <location>
        <begin position="330"/>
        <end position="349"/>
    </location>
</feature>
<keyword evidence="7 9" id="KW-0472">Membrane</keyword>
<dbReference type="RefSeq" id="WP_212986865.1">
    <property type="nucleotide sequence ID" value="NZ_BAABEA010000051.1"/>
</dbReference>
<dbReference type="InterPro" id="IPR050297">
    <property type="entry name" value="LipidA_mod_glycosyltrf_83"/>
</dbReference>
<organism evidence="11 12">
    <name type="scientific">Actinoplanes auranticolor</name>
    <dbReference type="NCBI Taxonomy" id="47988"/>
    <lineage>
        <taxon>Bacteria</taxon>
        <taxon>Bacillati</taxon>
        <taxon>Actinomycetota</taxon>
        <taxon>Actinomycetes</taxon>
        <taxon>Micromonosporales</taxon>
        <taxon>Micromonosporaceae</taxon>
        <taxon>Actinoplanes</taxon>
    </lineage>
</organism>
<feature type="domain" description="Glycosyltransferase RgtA/B/C/D-like" evidence="10">
    <location>
        <begin position="96"/>
        <end position="249"/>
    </location>
</feature>
<feature type="region of interest" description="Disordered" evidence="8">
    <location>
        <begin position="1"/>
        <end position="32"/>
    </location>
</feature>
<evidence type="ECO:0000256" key="3">
    <source>
        <dbReference type="ARBA" id="ARBA00022676"/>
    </source>
</evidence>
<feature type="transmembrane region" description="Helical" evidence="9">
    <location>
        <begin position="273"/>
        <end position="296"/>
    </location>
</feature>
<keyword evidence="12" id="KW-1185">Reference proteome</keyword>
<dbReference type="GO" id="GO:0005886">
    <property type="term" value="C:plasma membrane"/>
    <property type="evidence" value="ECO:0007669"/>
    <property type="project" value="UniProtKB-SubCell"/>
</dbReference>
<protein>
    <recommendedName>
        <fullName evidence="10">Glycosyltransferase RgtA/B/C/D-like domain-containing protein</fullName>
    </recommendedName>
</protein>
<name>A0A919S6H9_9ACTN</name>
<evidence type="ECO:0000256" key="1">
    <source>
        <dbReference type="ARBA" id="ARBA00004651"/>
    </source>
</evidence>
<evidence type="ECO:0000256" key="6">
    <source>
        <dbReference type="ARBA" id="ARBA00022989"/>
    </source>
</evidence>
<dbReference type="InterPro" id="IPR038731">
    <property type="entry name" value="RgtA/B/C-like"/>
</dbReference>
<keyword evidence="5 9" id="KW-0812">Transmembrane</keyword>
<feature type="compositionally biased region" description="Low complexity" evidence="8">
    <location>
        <begin position="1"/>
        <end position="15"/>
    </location>
</feature>
<feature type="transmembrane region" description="Helical" evidence="9">
    <location>
        <begin position="231"/>
        <end position="253"/>
    </location>
</feature>
<gene>
    <name evidence="11" type="ORF">Aau02nite_07330</name>
</gene>
<evidence type="ECO:0000256" key="8">
    <source>
        <dbReference type="SAM" id="MobiDB-lite"/>
    </source>
</evidence>
<dbReference type="GO" id="GO:0016763">
    <property type="term" value="F:pentosyltransferase activity"/>
    <property type="evidence" value="ECO:0007669"/>
    <property type="project" value="TreeGrafter"/>
</dbReference>
<comment type="caution">
    <text evidence="11">The sequence shown here is derived from an EMBL/GenBank/DDBJ whole genome shotgun (WGS) entry which is preliminary data.</text>
</comment>
<dbReference type="Pfam" id="PF13231">
    <property type="entry name" value="PMT_2"/>
    <property type="match status" value="1"/>
</dbReference>
<dbReference type="GO" id="GO:0009103">
    <property type="term" value="P:lipopolysaccharide biosynthetic process"/>
    <property type="evidence" value="ECO:0007669"/>
    <property type="project" value="UniProtKB-ARBA"/>
</dbReference>
<dbReference type="GO" id="GO:0010041">
    <property type="term" value="P:response to iron(III) ion"/>
    <property type="evidence" value="ECO:0007669"/>
    <property type="project" value="TreeGrafter"/>
</dbReference>
<feature type="transmembrane region" description="Helical" evidence="9">
    <location>
        <begin position="194"/>
        <end position="219"/>
    </location>
</feature>
<dbReference type="PANTHER" id="PTHR33908">
    <property type="entry name" value="MANNOSYLTRANSFERASE YKCB-RELATED"/>
    <property type="match status" value="1"/>
</dbReference>
<feature type="transmembrane region" description="Helical" evidence="9">
    <location>
        <begin position="303"/>
        <end position="324"/>
    </location>
</feature>
<dbReference type="EMBL" id="BOQL01000006">
    <property type="protein sequence ID" value="GIM63948.1"/>
    <property type="molecule type" value="Genomic_DNA"/>
</dbReference>
<evidence type="ECO:0000256" key="2">
    <source>
        <dbReference type="ARBA" id="ARBA00022475"/>
    </source>
</evidence>
<accession>A0A919S6H9</accession>